<evidence type="ECO:0000313" key="2">
    <source>
        <dbReference type="EMBL" id="CAI2377188.1"/>
    </source>
</evidence>
<evidence type="ECO:0000313" key="3">
    <source>
        <dbReference type="Proteomes" id="UP001295684"/>
    </source>
</evidence>
<accession>A0AAD1XQD5</accession>
<feature type="region of interest" description="Disordered" evidence="1">
    <location>
        <begin position="1"/>
        <end position="76"/>
    </location>
</feature>
<gene>
    <name evidence="2" type="ORF">ECRASSUSDP1_LOCUS18571</name>
</gene>
<feature type="compositionally biased region" description="Basic residues" evidence="1">
    <location>
        <begin position="33"/>
        <end position="47"/>
    </location>
</feature>
<name>A0AAD1XQD5_EUPCR</name>
<comment type="caution">
    <text evidence="2">The sequence shown here is derived from an EMBL/GenBank/DDBJ whole genome shotgun (WGS) entry which is preliminary data.</text>
</comment>
<dbReference type="EMBL" id="CAMPGE010018804">
    <property type="protein sequence ID" value="CAI2377188.1"/>
    <property type="molecule type" value="Genomic_DNA"/>
</dbReference>
<feature type="compositionally biased region" description="Basic and acidic residues" evidence="1">
    <location>
        <begin position="19"/>
        <end position="32"/>
    </location>
</feature>
<proteinExistence type="predicted"/>
<sequence length="283" mass="32432">MDNKDQVITEKPSQEANEDQPKQKVIKKDVIKQKSKKKTIRKKRNAQRMRQSQSVIDMSLSSMPNNDGKTILLPPLDSSTISKDKTILVSSKKKPLNRFDEPSSILEMKRQVPEAYLKDFTSFVKSKNASKSNLGKANRWQRRSLNEVDLECLPSPSSYNLESYRSVAGQAKATNADYLRSMRNISKRYDRFSGKTYFKELDKSNCEQGPGPCIYDSHSYNQIKLPKVKHKIGFTFADRGLKLKKEDKESPSPMKYDVKYEFKGTDHVKGYTFGSAAKKFSLF</sequence>
<feature type="compositionally biased region" description="Polar residues" evidence="1">
    <location>
        <begin position="48"/>
        <end position="68"/>
    </location>
</feature>
<protein>
    <submittedName>
        <fullName evidence="2">Uncharacterized protein</fullName>
    </submittedName>
</protein>
<reference evidence="2" key="1">
    <citation type="submission" date="2023-07" db="EMBL/GenBank/DDBJ databases">
        <authorList>
            <consortium name="AG Swart"/>
            <person name="Singh M."/>
            <person name="Singh A."/>
            <person name="Seah K."/>
            <person name="Emmerich C."/>
        </authorList>
    </citation>
    <scope>NUCLEOTIDE SEQUENCE</scope>
    <source>
        <strain evidence="2">DP1</strain>
    </source>
</reference>
<evidence type="ECO:0000256" key="1">
    <source>
        <dbReference type="SAM" id="MobiDB-lite"/>
    </source>
</evidence>
<dbReference type="AlphaFoldDB" id="A0AAD1XQD5"/>
<dbReference type="Proteomes" id="UP001295684">
    <property type="component" value="Unassembled WGS sequence"/>
</dbReference>
<keyword evidence="3" id="KW-1185">Reference proteome</keyword>
<organism evidence="2 3">
    <name type="scientific">Euplotes crassus</name>
    <dbReference type="NCBI Taxonomy" id="5936"/>
    <lineage>
        <taxon>Eukaryota</taxon>
        <taxon>Sar</taxon>
        <taxon>Alveolata</taxon>
        <taxon>Ciliophora</taxon>
        <taxon>Intramacronucleata</taxon>
        <taxon>Spirotrichea</taxon>
        <taxon>Hypotrichia</taxon>
        <taxon>Euplotida</taxon>
        <taxon>Euplotidae</taxon>
        <taxon>Moneuplotes</taxon>
    </lineage>
</organism>